<dbReference type="InterPro" id="IPR038744">
    <property type="entry name" value="Hri1_N"/>
</dbReference>
<comment type="subcellular location">
    <subcellularLocation>
        <location evidence="2">Cytoplasm</location>
    </subcellularLocation>
    <subcellularLocation>
        <location evidence="1">Nucleus</location>
    </subcellularLocation>
</comment>
<reference evidence="7" key="1">
    <citation type="submission" date="2022-06" db="EMBL/GenBank/DDBJ databases">
        <title>Complete genome sequences of two strains of the flax pathogen Septoria linicola.</title>
        <authorList>
            <person name="Lapalu N."/>
            <person name="Simon A."/>
            <person name="Demenou B."/>
            <person name="Paumier D."/>
            <person name="Guillot M.-P."/>
            <person name="Gout L."/>
            <person name="Valade R."/>
        </authorList>
    </citation>
    <scope>NUCLEOTIDE SEQUENCE</scope>
    <source>
        <strain evidence="7">SE15195</strain>
    </source>
</reference>
<evidence type="ECO:0000256" key="1">
    <source>
        <dbReference type="ARBA" id="ARBA00004123"/>
    </source>
</evidence>
<dbReference type="OrthoDB" id="4045395at2759"/>
<name>A0A9Q9EL84_9PEZI</name>
<dbReference type="InterPro" id="IPR043047">
    <property type="entry name" value="Hri1_N_sf"/>
</dbReference>
<dbReference type="Gene3D" id="2.40.128.320">
    <property type="entry name" value="Protein HRI1, N-terminal domain"/>
    <property type="match status" value="1"/>
</dbReference>
<keyword evidence="5" id="KW-0963">Cytoplasm</keyword>
<proteinExistence type="inferred from homology"/>
<evidence type="ECO:0000313" key="8">
    <source>
        <dbReference type="Proteomes" id="UP001056384"/>
    </source>
</evidence>
<evidence type="ECO:0000256" key="2">
    <source>
        <dbReference type="ARBA" id="ARBA00004496"/>
    </source>
</evidence>
<comment type="similarity">
    <text evidence="3">Belongs to the HRI1 family.</text>
</comment>
<dbReference type="Pfam" id="PF16815">
    <property type="entry name" value="HRI1"/>
    <property type="match status" value="1"/>
</dbReference>
<evidence type="ECO:0000256" key="5">
    <source>
        <dbReference type="ARBA" id="ARBA00022490"/>
    </source>
</evidence>
<gene>
    <name evidence="7" type="ORF">Slin15195_G088650</name>
</gene>
<evidence type="ECO:0000256" key="6">
    <source>
        <dbReference type="ARBA" id="ARBA00023242"/>
    </source>
</evidence>
<evidence type="ECO:0000256" key="4">
    <source>
        <dbReference type="ARBA" id="ARBA00017063"/>
    </source>
</evidence>
<dbReference type="AlphaFoldDB" id="A0A9Q9EL84"/>
<dbReference type="GO" id="GO:0005634">
    <property type="term" value="C:nucleus"/>
    <property type="evidence" value="ECO:0007669"/>
    <property type="project" value="UniProtKB-SubCell"/>
</dbReference>
<dbReference type="EMBL" id="CP099424">
    <property type="protein sequence ID" value="USW55546.1"/>
    <property type="molecule type" value="Genomic_DNA"/>
</dbReference>
<dbReference type="Proteomes" id="UP001056384">
    <property type="component" value="Chromosome 7"/>
</dbReference>
<organism evidence="7 8">
    <name type="scientific">Septoria linicola</name>
    <dbReference type="NCBI Taxonomy" id="215465"/>
    <lineage>
        <taxon>Eukaryota</taxon>
        <taxon>Fungi</taxon>
        <taxon>Dikarya</taxon>
        <taxon>Ascomycota</taxon>
        <taxon>Pezizomycotina</taxon>
        <taxon>Dothideomycetes</taxon>
        <taxon>Dothideomycetidae</taxon>
        <taxon>Mycosphaerellales</taxon>
        <taxon>Mycosphaerellaceae</taxon>
        <taxon>Septoria</taxon>
    </lineage>
</organism>
<dbReference type="GO" id="GO:0005737">
    <property type="term" value="C:cytoplasm"/>
    <property type="evidence" value="ECO:0007669"/>
    <property type="project" value="UniProtKB-SubCell"/>
</dbReference>
<protein>
    <recommendedName>
        <fullName evidence="4">Protein HRI1</fullName>
    </recommendedName>
</protein>
<evidence type="ECO:0000256" key="3">
    <source>
        <dbReference type="ARBA" id="ARBA00005229"/>
    </source>
</evidence>
<dbReference type="InterPro" id="IPR031818">
    <property type="entry name" value="Hri1"/>
</dbReference>
<sequence>MAPHISVRDWIRMPASAQEEEPTSTLVLTSSGNRFVDIRILKEGPEPVPQIAIDAAMLPLSNLDWAFAGFSSSSTTTNVLDGSKLCKSVWKHWVDNRTLDADKVHDEGFMFPQPDGRTLEKGAMVDPKTGRLEDYEEMWSDVEAMACEKSGVGVDVKCVVLQMEGSIGNAEGKEVARGMVIRLGQYCQGVVRVGEAFALERWQWKGAGEKEGWKRLARMGDLFLPCGPAMEHFDRLQLGGKVTHEEFTWHVVELEER</sequence>
<accession>A0A9Q9EL84</accession>
<evidence type="ECO:0000313" key="7">
    <source>
        <dbReference type="EMBL" id="USW55546.1"/>
    </source>
</evidence>
<dbReference type="CDD" id="cd11692">
    <property type="entry name" value="HRI1_N_like"/>
    <property type="match status" value="1"/>
</dbReference>
<dbReference type="CDD" id="cd11693">
    <property type="entry name" value="HRI1_C_like"/>
    <property type="match status" value="1"/>
</dbReference>
<keyword evidence="8" id="KW-1185">Reference proteome</keyword>
<keyword evidence="6" id="KW-0539">Nucleus</keyword>